<evidence type="ECO:0000313" key="3">
    <source>
        <dbReference type="EMBL" id="MFC3074931.1"/>
    </source>
</evidence>
<proteinExistence type="predicted"/>
<dbReference type="InterPro" id="IPR046358">
    <property type="entry name" value="Flagellin_C"/>
</dbReference>
<dbReference type="Proteomes" id="UP001595377">
    <property type="component" value="Unassembled WGS sequence"/>
</dbReference>
<dbReference type="EMBL" id="JBHRSP010000029">
    <property type="protein sequence ID" value="MFC3074931.1"/>
    <property type="molecule type" value="Genomic_DNA"/>
</dbReference>
<feature type="compositionally biased region" description="Basic and acidic residues" evidence="1">
    <location>
        <begin position="1"/>
        <end position="12"/>
    </location>
</feature>
<dbReference type="Gene3D" id="1.20.1330.10">
    <property type="entry name" value="f41 fragment of flagellin, N-terminal domain"/>
    <property type="match status" value="1"/>
</dbReference>
<keyword evidence="3" id="KW-0969">Cilium</keyword>
<evidence type="ECO:0000313" key="4">
    <source>
        <dbReference type="Proteomes" id="UP001595377"/>
    </source>
</evidence>
<dbReference type="SUPFAM" id="SSF64518">
    <property type="entry name" value="Phase 1 flagellin"/>
    <property type="match status" value="1"/>
</dbReference>
<feature type="domain" description="Flagellin C-terminal" evidence="2">
    <location>
        <begin position="105"/>
        <end position="171"/>
    </location>
</feature>
<feature type="region of interest" description="Disordered" evidence="1">
    <location>
        <begin position="1"/>
        <end position="41"/>
    </location>
</feature>
<keyword evidence="3" id="KW-0282">Flagellum</keyword>
<keyword evidence="3" id="KW-0966">Cell projection</keyword>
<dbReference type="RefSeq" id="WP_257315596.1">
    <property type="nucleotide sequence ID" value="NZ_JANFDG010000013.1"/>
</dbReference>
<gene>
    <name evidence="3" type="ORF">ACFOHH_17610</name>
</gene>
<feature type="compositionally biased region" description="Polar residues" evidence="1">
    <location>
        <begin position="26"/>
        <end position="35"/>
    </location>
</feature>
<protein>
    <submittedName>
        <fullName evidence="3">Flagellin</fullName>
    </submittedName>
</protein>
<evidence type="ECO:0000259" key="2">
    <source>
        <dbReference type="Pfam" id="PF00700"/>
    </source>
</evidence>
<sequence length="177" mass="19183">MSDAPSRVREIGSTHQPTKPAVDSPASGSPESLRTQGIGGLTALLTAGSDGQLDSASQMEQSQKEQMRMQLDAIKTLVEALLNAYREIRDTQDQAKSDIVRSDIPAYLGASTARDEENRTFVRNLVDANNRGIGQLVDADLNEESSKLKALRVQEQLAVQSLGMANNSTQRSVPLFQ</sequence>
<dbReference type="Pfam" id="PF00700">
    <property type="entry name" value="Flagellin_C"/>
    <property type="match status" value="1"/>
</dbReference>
<comment type="caution">
    <text evidence="3">The sequence shown here is derived from an EMBL/GenBank/DDBJ whole genome shotgun (WGS) entry which is preliminary data.</text>
</comment>
<name>A0ABV7DKA2_9HYPH</name>
<accession>A0ABV7DKA2</accession>
<organism evidence="3 4">
    <name type="scientific">Shinella pollutisoli</name>
    <dbReference type="NCBI Taxonomy" id="2250594"/>
    <lineage>
        <taxon>Bacteria</taxon>
        <taxon>Pseudomonadati</taxon>
        <taxon>Pseudomonadota</taxon>
        <taxon>Alphaproteobacteria</taxon>
        <taxon>Hyphomicrobiales</taxon>
        <taxon>Rhizobiaceae</taxon>
        <taxon>Shinella</taxon>
    </lineage>
</organism>
<keyword evidence="4" id="KW-1185">Reference proteome</keyword>
<evidence type="ECO:0000256" key="1">
    <source>
        <dbReference type="SAM" id="MobiDB-lite"/>
    </source>
</evidence>
<reference evidence="4" key="1">
    <citation type="journal article" date="2019" name="Int. J. Syst. Evol. Microbiol.">
        <title>The Global Catalogue of Microorganisms (GCM) 10K type strain sequencing project: providing services to taxonomists for standard genome sequencing and annotation.</title>
        <authorList>
            <consortium name="The Broad Institute Genomics Platform"/>
            <consortium name="The Broad Institute Genome Sequencing Center for Infectious Disease"/>
            <person name="Wu L."/>
            <person name="Ma J."/>
        </authorList>
    </citation>
    <scope>NUCLEOTIDE SEQUENCE [LARGE SCALE GENOMIC DNA]</scope>
    <source>
        <strain evidence="4">KCTC 52677</strain>
    </source>
</reference>